<evidence type="ECO:0000259" key="9">
    <source>
        <dbReference type="PROSITE" id="PS51059"/>
    </source>
</evidence>
<proteinExistence type="predicted"/>
<keyword evidence="5" id="KW-0539">Nucleus</keyword>
<keyword evidence="7" id="KW-0175">Coiled coil</keyword>
<dbReference type="GO" id="GO:0005737">
    <property type="term" value="C:cytoplasm"/>
    <property type="evidence" value="ECO:0007669"/>
    <property type="project" value="TreeGrafter"/>
</dbReference>
<dbReference type="PANTHER" id="PTHR14453:SF67">
    <property type="entry name" value="POLY [ADP-RIBOSE] POLYMERASE"/>
    <property type="match status" value="1"/>
</dbReference>
<dbReference type="Proteomes" id="UP000678393">
    <property type="component" value="Unassembled WGS sequence"/>
</dbReference>
<dbReference type="InterPro" id="IPR002589">
    <property type="entry name" value="Macro_dom"/>
</dbReference>
<dbReference type="Pfam" id="PF01661">
    <property type="entry name" value="Macro"/>
    <property type="match status" value="1"/>
</dbReference>
<dbReference type="GO" id="GO:0010629">
    <property type="term" value="P:negative regulation of gene expression"/>
    <property type="evidence" value="ECO:0007669"/>
    <property type="project" value="TreeGrafter"/>
</dbReference>
<organism evidence="11 12">
    <name type="scientific">Candidula unifasciata</name>
    <dbReference type="NCBI Taxonomy" id="100452"/>
    <lineage>
        <taxon>Eukaryota</taxon>
        <taxon>Metazoa</taxon>
        <taxon>Spiralia</taxon>
        <taxon>Lophotrochozoa</taxon>
        <taxon>Mollusca</taxon>
        <taxon>Gastropoda</taxon>
        <taxon>Heterobranchia</taxon>
        <taxon>Euthyneura</taxon>
        <taxon>Panpulmonata</taxon>
        <taxon>Eupulmonata</taxon>
        <taxon>Stylommatophora</taxon>
        <taxon>Helicina</taxon>
        <taxon>Helicoidea</taxon>
        <taxon>Geomitridae</taxon>
        <taxon>Candidula</taxon>
    </lineage>
</organism>
<dbReference type="EMBL" id="CAJHNH020001302">
    <property type="protein sequence ID" value="CAG5122479.1"/>
    <property type="molecule type" value="Genomic_DNA"/>
</dbReference>
<gene>
    <name evidence="11" type="ORF">CUNI_LOCUS8037</name>
</gene>
<dbReference type="GO" id="GO:0005634">
    <property type="term" value="C:nucleus"/>
    <property type="evidence" value="ECO:0007669"/>
    <property type="project" value="UniProtKB-SubCell"/>
</dbReference>
<comment type="subcellular location">
    <subcellularLocation>
        <location evidence="1">Nucleus</location>
    </subcellularLocation>
</comment>
<feature type="compositionally biased region" description="Polar residues" evidence="8">
    <location>
        <begin position="396"/>
        <end position="412"/>
    </location>
</feature>
<feature type="compositionally biased region" description="Acidic residues" evidence="8">
    <location>
        <begin position="188"/>
        <end position="203"/>
    </location>
</feature>
<evidence type="ECO:0000256" key="8">
    <source>
        <dbReference type="SAM" id="MobiDB-lite"/>
    </source>
</evidence>
<feature type="domain" description="PARP catalytic" evidence="9">
    <location>
        <begin position="1199"/>
        <end position="1425"/>
    </location>
</feature>
<keyword evidence="2 6" id="KW-0328">Glycosyltransferase</keyword>
<reference evidence="11" key="1">
    <citation type="submission" date="2021-04" db="EMBL/GenBank/DDBJ databases">
        <authorList>
            <consortium name="Molecular Ecology Group"/>
        </authorList>
    </citation>
    <scope>NUCLEOTIDE SEQUENCE</scope>
</reference>
<keyword evidence="12" id="KW-1185">Reference proteome</keyword>
<dbReference type="EC" id="2.4.2.-" evidence="6"/>
<feature type="compositionally biased region" description="Acidic residues" evidence="8">
    <location>
        <begin position="132"/>
        <end position="175"/>
    </location>
</feature>
<feature type="compositionally biased region" description="Basic and acidic residues" evidence="8">
    <location>
        <begin position="176"/>
        <end position="187"/>
    </location>
</feature>
<evidence type="ECO:0000259" key="10">
    <source>
        <dbReference type="PROSITE" id="PS51154"/>
    </source>
</evidence>
<evidence type="ECO:0000256" key="6">
    <source>
        <dbReference type="RuleBase" id="RU362114"/>
    </source>
</evidence>
<feature type="compositionally biased region" description="Basic and acidic residues" evidence="8">
    <location>
        <begin position="257"/>
        <end position="295"/>
    </location>
</feature>
<evidence type="ECO:0000256" key="7">
    <source>
        <dbReference type="SAM" id="Coils"/>
    </source>
</evidence>
<protein>
    <recommendedName>
        <fullName evidence="6">Poly [ADP-ribose] polymerase</fullName>
        <shortName evidence="6">PARP</shortName>
        <ecNumber evidence="6">2.4.2.-</ecNumber>
    </recommendedName>
</protein>
<feature type="domain" description="Macro" evidence="10">
    <location>
        <begin position="818"/>
        <end position="998"/>
    </location>
</feature>
<name>A0A8S3Z0H8_9EUPU</name>
<feature type="non-terminal residue" evidence="11">
    <location>
        <position position="1425"/>
    </location>
</feature>
<feature type="region of interest" description="Disordered" evidence="8">
    <location>
        <begin position="132"/>
        <end position="204"/>
    </location>
</feature>
<dbReference type="GO" id="GO:0003950">
    <property type="term" value="F:NAD+ poly-ADP-ribosyltransferase activity"/>
    <property type="evidence" value="ECO:0007669"/>
    <property type="project" value="UniProtKB-UniRule"/>
</dbReference>
<dbReference type="Gene3D" id="3.40.220.10">
    <property type="entry name" value="Leucine Aminopeptidase, subunit E, domain 1"/>
    <property type="match status" value="1"/>
</dbReference>
<dbReference type="InterPro" id="IPR052056">
    <property type="entry name" value="Mono-ARTD/PARP"/>
</dbReference>
<feature type="compositionally biased region" description="Acidic residues" evidence="8">
    <location>
        <begin position="1021"/>
        <end position="1041"/>
    </location>
</feature>
<evidence type="ECO:0000313" key="12">
    <source>
        <dbReference type="Proteomes" id="UP000678393"/>
    </source>
</evidence>
<accession>A0A8S3Z0H8</accession>
<dbReference type="PROSITE" id="PS51154">
    <property type="entry name" value="MACRO"/>
    <property type="match status" value="1"/>
</dbReference>
<evidence type="ECO:0000256" key="3">
    <source>
        <dbReference type="ARBA" id="ARBA00022679"/>
    </source>
</evidence>
<dbReference type="SUPFAM" id="SSF52949">
    <property type="entry name" value="Macro domain-like"/>
    <property type="match status" value="1"/>
</dbReference>
<evidence type="ECO:0000256" key="2">
    <source>
        <dbReference type="ARBA" id="ARBA00022676"/>
    </source>
</evidence>
<dbReference type="InterPro" id="IPR043472">
    <property type="entry name" value="Macro_dom-like"/>
</dbReference>
<dbReference type="PROSITE" id="PS51059">
    <property type="entry name" value="PARP_CATALYTIC"/>
    <property type="match status" value="1"/>
</dbReference>
<dbReference type="SUPFAM" id="SSF56399">
    <property type="entry name" value="ADP-ribosylation"/>
    <property type="match status" value="1"/>
</dbReference>
<dbReference type="Gene3D" id="6.20.320.10">
    <property type="match status" value="1"/>
</dbReference>
<evidence type="ECO:0000313" key="11">
    <source>
        <dbReference type="EMBL" id="CAG5122479.1"/>
    </source>
</evidence>
<evidence type="ECO:0000256" key="4">
    <source>
        <dbReference type="ARBA" id="ARBA00023027"/>
    </source>
</evidence>
<feature type="region of interest" description="Disordered" evidence="8">
    <location>
        <begin position="389"/>
        <end position="412"/>
    </location>
</feature>
<dbReference type="Pfam" id="PF00644">
    <property type="entry name" value="PARP"/>
    <property type="match status" value="1"/>
</dbReference>
<evidence type="ECO:0000256" key="1">
    <source>
        <dbReference type="ARBA" id="ARBA00004123"/>
    </source>
</evidence>
<comment type="caution">
    <text evidence="11">The sequence shown here is derived from an EMBL/GenBank/DDBJ whole genome shotgun (WGS) entry which is preliminary data.</text>
</comment>
<evidence type="ECO:0000256" key="5">
    <source>
        <dbReference type="ARBA" id="ARBA00023242"/>
    </source>
</evidence>
<feature type="region of interest" description="Disordered" evidence="8">
    <location>
        <begin position="249"/>
        <end position="305"/>
    </location>
</feature>
<dbReference type="OrthoDB" id="6133115at2759"/>
<feature type="region of interest" description="Disordered" evidence="8">
    <location>
        <begin position="1005"/>
        <end position="1047"/>
    </location>
</feature>
<dbReference type="GO" id="GO:0003714">
    <property type="term" value="F:transcription corepressor activity"/>
    <property type="evidence" value="ECO:0007669"/>
    <property type="project" value="TreeGrafter"/>
</dbReference>
<feature type="coiled-coil region" evidence="7">
    <location>
        <begin position="450"/>
        <end position="477"/>
    </location>
</feature>
<keyword evidence="4 6" id="KW-0520">NAD</keyword>
<dbReference type="PANTHER" id="PTHR14453">
    <property type="entry name" value="PARP/ZINC FINGER CCCH TYPE DOMAIN CONTAINING PROTEIN"/>
    <property type="match status" value="1"/>
</dbReference>
<dbReference type="Gene3D" id="3.90.228.10">
    <property type="match status" value="1"/>
</dbReference>
<dbReference type="InterPro" id="IPR012317">
    <property type="entry name" value="Poly(ADP-ribose)pol_cat_dom"/>
</dbReference>
<sequence>ISKAKEKIARAYLESNKVKLLTTSREAAVVVKSIDFQKLSEEFLCLYFESEFADGYDIIESSNAWPELNMAVVNFHPLQKAVVEKILESTDLVPLPSEDYHISVHPCYNNFHEYIGQQIHDEVTKLAEEQGVLDEDGEDMGEDAEEQMEEDSEEDDGVSEEEEETSSSEEEDTDESETKEGKNKKPEDDDSESDSLQESDSEIENAKIGSASIQGLNRAQHLDTTVPSKQGSSALRGGFRGRGAIAMRVLTSSARRKSNEENEEKIKDKMRDRSSSIRNASHERRDLGSKYEKQPGKMAFTNGRGKMTDKFQSRSLSVHSLDDGIDVEMKSEVNQINRKKTPNFRGRGGAVYRVSEMGKSFQTREHEVCNDTRLDESEDRRHWNVDAPIFRPNMGKQHSTSCTSLANSDQETSFSIRAGRTSQEETLGVNHNHDLPADKHRFQEVEQKIKNKLESELALKDAKIKQLQEELARKDEQPKQCTEKVEMAVWQKEFLPHCFGDFEDCHISFDGSFAVVEGKSENVKEQQLKLLKELTKLQEKPLEITQVLQSILCKEQGKQYLQSVNTNGAKVLLRDTYLLVVAKSVEALKEKIDFLSDRLNYKETTTTDAEIPTEKLQFLKLKLEAKFLVQISWNDKETEIYIEGIKDDVFEAIREIQTLMNEHADHENSFSIKGLPAKLLHRFCEDKIRQYLQAVKTADYLSTEADIAIKFKGDRKAVQQVYRNLTDLQKSVMHRSWDLRSEFKKPEELMLIVKGFASDKIKKKIDTFEATKKCIVSYKLPSLESFNVGTYKKTQQAVHSVFKQKEPSRDAFPVPTEDKLKLDINNTCQLVIKPYGDITRETSDVLVNLLTTQIDLRKTRVGQAFNKVCHSLRKTLQSEQEAHPTDVVLTTKGPFSHLKCQAICHIVFTQWDPNSSPAQLSTSIQSVITQAVALGAKSVSFPVLGCGKAFRFPPSDVAEITLASIKASQVGQALQKIVLLAPDAELFKEFKSKVSNHFRISPARDAGAMSSSVPAVPISKDEEDESEESDEEESDNEDEESVVEHDLQKSGNAEISITVLHGNGIETIWSALKDLITKVCLHKDYVNQDLVNIWPKDSRARILQEAKKSCVWVEISKHPKTNKPGYLVKGAKQQVEKVVKTINKELHDFSSHLPKNRIKSPKAPKRGGCEFLKHASESDELFPSYWKRNNLNPEKGLMTKLKDVFTSHKSEKLWVSVEPETKQSVIDLINKTWDPNLVGQGNDAFGLTHSKIRVIDVKRIENLTLFELYSTQRKLLFKKMLSKNKICPDIGKIRGSKGRVITTEHLKSFMKEELYYEVNEHYLFHGTKAPKAIAANGIDPRVSNEAGMFGKGIYTAEAFTKADQYTESVKLTRPPCIQCSSDKCSCSNQELYDSVMGDGRWIFREFVVYDQNQCYPEYLISYQRA</sequence>
<keyword evidence="3 6" id="KW-0808">Transferase</keyword>